<dbReference type="OrthoDB" id="3363151at2759"/>
<feature type="transmembrane region" description="Helical" evidence="6">
    <location>
        <begin position="251"/>
        <end position="275"/>
    </location>
</feature>
<reference evidence="7 8" key="1">
    <citation type="journal article" date="2013" name="Plant Cell">
        <title>The transition from a phytopathogenic smut ancestor to an anamorphic biocontrol agent deciphered by comparative whole-genome analysis.</title>
        <authorList>
            <person name="Lefebvre F."/>
            <person name="Joly D.L."/>
            <person name="Labbe C."/>
            <person name="Teichmann B."/>
            <person name="Linning R."/>
            <person name="Belzile F."/>
            <person name="Bakkeren G."/>
            <person name="Belanger R.R."/>
        </authorList>
    </citation>
    <scope>NUCLEOTIDE SEQUENCE [LARGE SCALE GENOMIC DNA]</scope>
    <source>
        <strain evidence="7 8">PF-1</strain>
    </source>
</reference>
<evidence type="ECO:0000256" key="6">
    <source>
        <dbReference type="SAM" id="Phobius"/>
    </source>
</evidence>
<dbReference type="KEGG" id="pfp:PFL1_03517"/>
<dbReference type="PANTHER" id="PTHR28293">
    <property type="entry name" value="NUCLEAR RIM PROTEIN 1"/>
    <property type="match status" value="1"/>
</dbReference>
<evidence type="ECO:0000256" key="3">
    <source>
        <dbReference type="ARBA" id="ARBA00022989"/>
    </source>
</evidence>
<dbReference type="GO" id="GO:0012505">
    <property type="term" value="C:endomembrane system"/>
    <property type="evidence" value="ECO:0007669"/>
    <property type="project" value="UniProtKB-SubCell"/>
</dbReference>
<protein>
    <recommendedName>
        <fullName evidence="9">Nuclear rim protein 1</fullName>
    </recommendedName>
</protein>
<evidence type="ECO:0000313" key="7">
    <source>
        <dbReference type="EMBL" id="EPQ28713.1"/>
    </source>
</evidence>
<accession>A0A061H7U2</accession>
<keyword evidence="2 6" id="KW-0812">Transmembrane</keyword>
<dbReference type="AlphaFoldDB" id="A0A061H7U2"/>
<dbReference type="Pfam" id="PF10332">
    <property type="entry name" value="DUF2418"/>
    <property type="match status" value="1"/>
</dbReference>
<evidence type="ECO:0000256" key="5">
    <source>
        <dbReference type="SAM" id="MobiDB-lite"/>
    </source>
</evidence>
<evidence type="ECO:0000313" key="8">
    <source>
        <dbReference type="Proteomes" id="UP000053664"/>
    </source>
</evidence>
<organism evidence="7 8">
    <name type="scientific">Pseudozyma flocculosa PF-1</name>
    <dbReference type="NCBI Taxonomy" id="1277687"/>
    <lineage>
        <taxon>Eukaryota</taxon>
        <taxon>Fungi</taxon>
        <taxon>Dikarya</taxon>
        <taxon>Basidiomycota</taxon>
        <taxon>Ustilaginomycotina</taxon>
        <taxon>Ustilaginomycetes</taxon>
        <taxon>Ustilaginales</taxon>
        <taxon>Ustilaginaceae</taxon>
        <taxon>Pseudozyma</taxon>
    </lineage>
</organism>
<dbReference type="GO" id="GO:0043007">
    <property type="term" value="P:maintenance of rDNA"/>
    <property type="evidence" value="ECO:0007669"/>
    <property type="project" value="TreeGrafter"/>
</dbReference>
<feature type="transmembrane region" description="Helical" evidence="6">
    <location>
        <begin position="383"/>
        <end position="404"/>
    </location>
</feature>
<evidence type="ECO:0000256" key="2">
    <source>
        <dbReference type="ARBA" id="ARBA00022692"/>
    </source>
</evidence>
<keyword evidence="4 6" id="KW-0472">Membrane</keyword>
<dbReference type="PANTHER" id="PTHR28293:SF1">
    <property type="entry name" value="NUCLEAR RIM PROTEIN 1"/>
    <property type="match status" value="1"/>
</dbReference>
<evidence type="ECO:0000256" key="4">
    <source>
        <dbReference type="ARBA" id="ARBA00023136"/>
    </source>
</evidence>
<dbReference type="HOGENOM" id="CLU_698673_0_0_1"/>
<dbReference type="eggNOG" id="ENOG502S81A">
    <property type="taxonomic scope" value="Eukaryota"/>
</dbReference>
<feature type="compositionally biased region" description="Low complexity" evidence="5">
    <location>
        <begin position="114"/>
        <end position="132"/>
    </location>
</feature>
<dbReference type="Proteomes" id="UP000053664">
    <property type="component" value="Unassembled WGS sequence"/>
</dbReference>
<gene>
    <name evidence="7" type="ORF">PFL1_03517</name>
</gene>
<feature type="region of interest" description="Disordered" evidence="5">
    <location>
        <begin position="1"/>
        <end position="145"/>
    </location>
</feature>
<dbReference type="EMBL" id="KE361633">
    <property type="protein sequence ID" value="EPQ28713.1"/>
    <property type="molecule type" value="Genomic_DNA"/>
</dbReference>
<evidence type="ECO:0000256" key="1">
    <source>
        <dbReference type="ARBA" id="ARBA00004127"/>
    </source>
</evidence>
<evidence type="ECO:0008006" key="9">
    <source>
        <dbReference type="Google" id="ProtNLM"/>
    </source>
</evidence>
<feature type="compositionally biased region" description="Polar residues" evidence="5">
    <location>
        <begin position="1"/>
        <end position="61"/>
    </location>
</feature>
<dbReference type="GO" id="GO:0007096">
    <property type="term" value="P:regulation of exit from mitosis"/>
    <property type="evidence" value="ECO:0007669"/>
    <property type="project" value="TreeGrafter"/>
</dbReference>
<keyword evidence="3 6" id="KW-1133">Transmembrane helix</keyword>
<comment type="subcellular location">
    <subcellularLocation>
        <location evidence="1">Endomembrane system</location>
        <topology evidence="1">Multi-pass membrane protein</topology>
    </subcellularLocation>
</comment>
<proteinExistence type="predicted"/>
<sequence>MSSNFTPASRRQYQPRSSLGSHLSTPSGLSKSMSTPYQLYSSSPSRRSTLGGSTPIRTSTYYDGGLSTPDDAASSPVFRRNAGFGSPGLKAHMGTPRSGYEASRSSSPAQPIPSRLSRPSIDASSSSSLASPTKKPRTSKAFVRRKSLGERLKTAPVDWYYDAQSRLQDIGDVVHDPAFGYPIGFALHALSLLSHLVSPDSSLSVVAKSSGRSRAFGDGVGASTSAFRGGAHGSARSQQARNLAQGQAEAWLRWVSIAMSLALVTIACYNAYFLFSSRRAYRLWMRTEKDKIRSENSRLVPTYIDDEEEKPSLQERLTNATIDLLRGIPVIGWFVPAAEERPPTPIDEIKVHELNVWQAPEVPLRIFSIYSPAHALWYSNSGLFGITGALTWIMGLALMSLFSFQIHLLARTYAALVKDRILLAAEVMHEYDEKFVLPRAMPLVRDASTMTNQSEIVTDRDWM</sequence>
<dbReference type="GeneID" id="19317626"/>
<dbReference type="InterPro" id="IPR018819">
    <property type="entry name" value="Nur1/Mug154"/>
</dbReference>
<name>A0A061H7U2_9BASI</name>
<dbReference type="RefSeq" id="XP_007879228.1">
    <property type="nucleotide sequence ID" value="XM_007881037.1"/>
</dbReference>
<feature type="compositionally biased region" description="Basic residues" evidence="5">
    <location>
        <begin position="134"/>
        <end position="145"/>
    </location>
</feature>